<evidence type="ECO:0000259" key="2">
    <source>
        <dbReference type="PROSITE" id="PS51782"/>
    </source>
</evidence>
<gene>
    <name evidence="3" type="primary">sleB_3</name>
    <name evidence="3" type="ORF">CLLI_20640</name>
</gene>
<keyword evidence="1" id="KW-0732">Signal</keyword>
<proteinExistence type="predicted"/>
<sequence>MVKFKSLKTFLAALALSVTFTSSAFAASYTVVSGDSLYKIGKTFNISSDNLMKTNNMKGTAICPGQVLNVPCATYSVKSGDSLYLIAKRYGISLYNLRVANNKWTDDIYPGQVLNLPGINNSGTSQNSSTSNNSNTAKPVIGYSVSDLDLLARLVTAEAQDQPYGAQVAVAAVVVNRVESSEFPNTISAVINQRIDGYYQFTPVLNGWINKPATETAKKAAKEALYGSDQSKGALFYFDDTATNQWLWSKPITARIGGMVFVK</sequence>
<evidence type="ECO:0000256" key="1">
    <source>
        <dbReference type="SAM" id="SignalP"/>
    </source>
</evidence>
<dbReference type="InterPro" id="IPR036779">
    <property type="entry name" value="LysM_dom_sf"/>
</dbReference>
<keyword evidence="4" id="KW-1185">Reference proteome</keyword>
<feature type="chain" id="PRO_5015740432" evidence="1">
    <location>
        <begin position="27"/>
        <end position="263"/>
    </location>
</feature>
<evidence type="ECO:0000313" key="3">
    <source>
        <dbReference type="EMBL" id="PRR77969.1"/>
    </source>
</evidence>
<dbReference type="PANTHER" id="PTHR33734">
    <property type="entry name" value="LYSM DOMAIN-CONTAINING GPI-ANCHORED PROTEIN 2"/>
    <property type="match status" value="1"/>
</dbReference>
<dbReference type="InterPro" id="IPR042047">
    <property type="entry name" value="SleB_dom1"/>
</dbReference>
<dbReference type="PANTHER" id="PTHR33734:SF22">
    <property type="entry name" value="MEMBRANE-BOUND LYTIC MUREIN TRANSGLYCOSYLASE D"/>
    <property type="match status" value="1"/>
</dbReference>
<comment type="caution">
    <text evidence="3">The sequence shown here is derived from an EMBL/GenBank/DDBJ whole genome shotgun (WGS) entry which is preliminary data.</text>
</comment>
<dbReference type="AlphaFoldDB" id="A0A2T0B253"/>
<dbReference type="GO" id="GO:0016787">
    <property type="term" value="F:hydrolase activity"/>
    <property type="evidence" value="ECO:0007669"/>
    <property type="project" value="InterPro"/>
</dbReference>
<organism evidence="3 4">
    <name type="scientific">Clostridium liquoris</name>
    <dbReference type="NCBI Taxonomy" id="1289519"/>
    <lineage>
        <taxon>Bacteria</taxon>
        <taxon>Bacillati</taxon>
        <taxon>Bacillota</taxon>
        <taxon>Clostridia</taxon>
        <taxon>Eubacteriales</taxon>
        <taxon>Clostridiaceae</taxon>
        <taxon>Clostridium</taxon>
    </lineage>
</organism>
<evidence type="ECO:0000313" key="4">
    <source>
        <dbReference type="Proteomes" id="UP000239706"/>
    </source>
</evidence>
<dbReference type="InterPro" id="IPR018392">
    <property type="entry name" value="LysM"/>
</dbReference>
<feature type="signal peptide" evidence="1">
    <location>
        <begin position="1"/>
        <end position="26"/>
    </location>
</feature>
<dbReference type="SUPFAM" id="SSF54106">
    <property type="entry name" value="LysM domain"/>
    <property type="match status" value="2"/>
</dbReference>
<dbReference type="PROSITE" id="PS51782">
    <property type="entry name" value="LYSM"/>
    <property type="match status" value="2"/>
</dbReference>
<protein>
    <submittedName>
        <fullName evidence="3">Spore cortex-lytic enzyme</fullName>
    </submittedName>
</protein>
<dbReference type="Gene3D" id="6.20.240.60">
    <property type="match status" value="1"/>
</dbReference>
<dbReference type="Gene3D" id="3.10.350.10">
    <property type="entry name" value="LysM domain"/>
    <property type="match status" value="2"/>
</dbReference>
<dbReference type="Proteomes" id="UP000239706">
    <property type="component" value="Unassembled WGS sequence"/>
</dbReference>
<dbReference type="InterPro" id="IPR011105">
    <property type="entry name" value="Cell_wall_hydrolase_SleB"/>
</dbReference>
<dbReference type="RefSeq" id="WP_106064175.1">
    <property type="nucleotide sequence ID" value="NZ_PVXO01000054.1"/>
</dbReference>
<name>A0A2T0B253_9CLOT</name>
<dbReference type="OrthoDB" id="9785345at2"/>
<dbReference type="CDD" id="cd00118">
    <property type="entry name" value="LysM"/>
    <property type="match status" value="2"/>
</dbReference>
<accession>A0A2T0B253</accession>
<dbReference type="Gene3D" id="1.10.10.2520">
    <property type="entry name" value="Cell wall hydrolase SleB, domain 1"/>
    <property type="match status" value="1"/>
</dbReference>
<dbReference type="Pfam" id="PF07486">
    <property type="entry name" value="Hydrolase_2"/>
    <property type="match status" value="1"/>
</dbReference>
<dbReference type="SMART" id="SM00257">
    <property type="entry name" value="LysM"/>
    <property type="match status" value="2"/>
</dbReference>
<reference evidence="3 4" key="1">
    <citation type="submission" date="2018-03" db="EMBL/GenBank/DDBJ databases">
        <title>Genome sequence of Clostridium liquoris DSM 100320.</title>
        <authorList>
            <person name="Poehlein A."/>
            <person name="Daniel R."/>
        </authorList>
    </citation>
    <scope>NUCLEOTIDE SEQUENCE [LARGE SCALE GENOMIC DNA]</scope>
    <source>
        <strain evidence="3 4">DSM 100320</strain>
    </source>
</reference>
<dbReference type="EMBL" id="PVXO01000054">
    <property type="protein sequence ID" value="PRR77969.1"/>
    <property type="molecule type" value="Genomic_DNA"/>
</dbReference>
<dbReference type="Pfam" id="PF01476">
    <property type="entry name" value="LysM"/>
    <property type="match status" value="2"/>
</dbReference>
<feature type="domain" description="LysM" evidence="2">
    <location>
        <begin position="27"/>
        <end position="70"/>
    </location>
</feature>
<dbReference type="GO" id="GO:0008932">
    <property type="term" value="F:lytic endotransglycosylase activity"/>
    <property type="evidence" value="ECO:0007669"/>
    <property type="project" value="TreeGrafter"/>
</dbReference>
<feature type="domain" description="LysM" evidence="2">
    <location>
        <begin position="73"/>
        <end position="116"/>
    </location>
</feature>